<dbReference type="Pfam" id="PF05368">
    <property type="entry name" value="NmrA"/>
    <property type="match status" value="1"/>
</dbReference>
<dbReference type="AlphaFoldDB" id="W7N558"/>
<reference evidence="5 6" key="1">
    <citation type="journal article" date="2010" name="Nature">
        <title>Comparative genomics reveals mobile pathogenicity chromosomes in Fusarium.</title>
        <authorList>
            <person name="Ma L.J."/>
            <person name="van der Does H.C."/>
            <person name="Borkovich K.A."/>
            <person name="Coleman J.J."/>
            <person name="Daboussi M.J."/>
            <person name="Di Pietro A."/>
            <person name="Dufresne M."/>
            <person name="Freitag M."/>
            <person name="Grabherr M."/>
            <person name="Henrissat B."/>
            <person name="Houterman P.M."/>
            <person name="Kang S."/>
            <person name="Shim W.B."/>
            <person name="Woloshuk C."/>
            <person name="Xie X."/>
            <person name="Xu J.R."/>
            <person name="Antoniw J."/>
            <person name="Baker S.E."/>
            <person name="Bluhm B.H."/>
            <person name="Breakspear A."/>
            <person name="Brown D.W."/>
            <person name="Butchko R.A."/>
            <person name="Chapman S."/>
            <person name="Coulson R."/>
            <person name="Coutinho P.M."/>
            <person name="Danchin E.G."/>
            <person name="Diener A."/>
            <person name="Gale L.R."/>
            <person name="Gardiner D.M."/>
            <person name="Goff S."/>
            <person name="Hammond-Kosack K.E."/>
            <person name="Hilburn K."/>
            <person name="Hua-Van A."/>
            <person name="Jonkers W."/>
            <person name="Kazan K."/>
            <person name="Kodira C.D."/>
            <person name="Koehrsen M."/>
            <person name="Kumar L."/>
            <person name="Lee Y.H."/>
            <person name="Li L."/>
            <person name="Manners J.M."/>
            <person name="Miranda-Saavedra D."/>
            <person name="Mukherjee M."/>
            <person name="Park G."/>
            <person name="Park J."/>
            <person name="Park S.Y."/>
            <person name="Proctor R.H."/>
            <person name="Regev A."/>
            <person name="Ruiz-Roldan M.C."/>
            <person name="Sain D."/>
            <person name="Sakthikumar S."/>
            <person name="Sykes S."/>
            <person name="Schwartz D.C."/>
            <person name="Turgeon B.G."/>
            <person name="Wapinski I."/>
            <person name="Yoder O."/>
            <person name="Young S."/>
            <person name="Zeng Q."/>
            <person name="Zhou S."/>
            <person name="Galagan J."/>
            <person name="Cuomo C.A."/>
            <person name="Kistler H.C."/>
            <person name="Rep M."/>
        </authorList>
    </citation>
    <scope>NUCLEOTIDE SEQUENCE [LARGE SCALE GENOMIC DNA]</scope>
    <source>
        <strain evidence="6">M3125 / FGSC 7600</strain>
    </source>
</reference>
<dbReference type="EMBL" id="CM000583">
    <property type="protein sequence ID" value="EWG55240.1"/>
    <property type="molecule type" value="Genomic_DNA"/>
</dbReference>
<proteinExistence type="inferred from homology"/>
<dbReference type="SUPFAM" id="SSF51735">
    <property type="entry name" value="NAD(P)-binding Rossmann-fold domains"/>
    <property type="match status" value="1"/>
</dbReference>
<dbReference type="EMBL" id="DS022263">
    <property type="protein sequence ID" value="EWG55240.1"/>
    <property type="molecule type" value="Genomic_DNA"/>
</dbReference>
<organism evidence="5 6">
    <name type="scientific">Gibberella moniliformis (strain M3125 / FGSC 7600)</name>
    <name type="common">Maize ear and stalk rot fungus</name>
    <name type="synonym">Fusarium verticillioides</name>
    <dbReference type="NCBI Taxonomy" id="334819"/>
    <lineage>
        <taxon>Eukaryota</taxon>
        <taxon>Fungi</taxon>
        <taxon>Dikarya</taxon>
        <taxon>Ascomycota</taxon>
        <taxon>Pezizomycotina</taxon>
        <taxon>Sordariomycetes</taxon>
        <taxon>Hypocreomycetidae</taxon>
        <taxon>Hypocreales</taxon>
        <taxon>Nectriaceae</taxon>
        <taxon>Fusarium</taxon>
        <taxon>Fusarium fujikuroi species complex</taxon>
    </lineage>
</organism>
<comment type="similarity">
    <text evidence="1">Belongs to the NmrA-type oxidoreductase family. Isoflavone reductase subfamily.</text>
</comment>
<keyword evidence="6" id="KW-1185">Reference proteome</keyword>
<evidence type="ECO:0000313" key="6">
    <source>
        <dbReference type="Proteomes" id="UP000009096"/>
    </source>
</evidence>
<dbReference type="InterPro" id="IPR036291">
    <property type="entry name" value="NAD(P)-bd_dom_sf"/>
</dbReference>
<evidence type="ECO:0000259" key="4">
    <source>
        <dbReference type="Pfam" id="PF05368"/>
    </source>
</evidence>
<gene>
    <name evidence="5" type="ORF">FVEG_13271</name>
</gene>
<dbReference type="GeneID" id="30070634"/>
<evidence type="ECO:0000256" key="2">
    <source>
        <dbReference type="ARBA" id="ARBA00022857"/>
    </source>
</evidence>
<keyword evidence="3" id="KW-0560">Oxidoreductase</keyword>
<evidence type="ECO:0000313" key="5">
    <source>
        <dbReference type="EMBL" id="EWG55240.1"/>
    </source>
</evidence>
<evidence type="ECO:0000256" key="3">
    <source>
        <dbReference type="ARBA" id="ARBA00023002"/>
    </source>
</evidence>
<dbReference type="GO" id="GO:0016491">
    <property type="term" value="F:oxidoreductase activity"/>
    <property type="evidence" value="ECO:0007669"/>
    <property type="project" value="UniProtKB-KW"/>
</dbReference>
<dbReference type="InterPro" id="IPR051609">
    <property type="entry name" value="NmrA/Isoflavone_reductase-like"/>
</dbReference>
<dbReference type="eggNOG" id="ENOG502RXEE">
    <property type="taxonomic scope" value="Eukaryota"/>
</dbReference>
<dbReference type="KEGG" id="fvr:FVEG_13271"/>
<feature type="domain" description="NmrA-like" evidence="4">
    <location>
        <begin position="4"/>
        <end position="203"/>
    </location>
</feature>
<evidence type="ECO:0000256" key="1">
    <source>
        <dbReference type="ARBA" id="ARBA00005725"/>
    </source>
</evidence>
<dbReference type="InterPro" id="IPR008030">
    <property type="entry name" value="NmrA-like"/>
</dbReference>
<protein>
    <recommendedName>
        <fullName evidence="4">NmrA-like domain-containing protein</fullName>
    </recommendedName>
</protein>
<accession>W7N558</accession>
<dbReference type="Gene3D" id="3.40.50.720">
    <property type="entry name" value="NAD(P)-binding Rossmann-like Domain"/>
    <property type="match status" value="1"/>
</dbReference>
<name>W7N558_GIBM7</name>
<dbReference type="PANTHER" id="PTHR47706">
    <property type="entry name" value="NMRA-LIKE FAMILY PROTEIN"/>
    <property type="match status" value="1"/>
</dbReference>
<dbReference type="VEuPathDB" id="FungiDB:FVEG_13271"/>
<dbReference type="Proteomes" id="UP000009096">
    <property type="component" value="Chromosome 6"/>
</dbReference>
<keyword evidence="2" id="KW-0521">NADP</keyword>
<sequence length="332" mass="36962">MAAKRVAVVGGSGSIGREVVDEILARGSYEVVILSRGSEVADLPKGVTWRQVDYNDKSALVDAMQGIDTVLSFLAMFDQNEAFELHKKLIDAAIEAGVRRVAPSEWASASNSGIAHYQYKDEVRKYLEEVNSDQQKIEYCLFQPGVFTDYCGYPHATTKHFNTSCRFADFQNRRAIIPDGDDAPITLTTVRDMSRLVAHALEYDGVWPTRGGMQGTAFTVSELIALGEKLRGTKDAGHDNLYISAKTAQGPFKVEKLSDEDLKTRNVTTSWYPVVKHHSLPIEMREPVSQGLLVETMASLKRGVWTVSDEWNKLLPAFEFTSAESYLKGIWL</sequence>
<dbReference type="RefSeq" id="XP_018761431.1">
    <property type="nucleotide sequence ID" value="XM_018902645.1"/>
</dbReference>
<dbReference type="PANTHER" id="PTHR47706:SF4">
    <property type="entry name" value="NMRA-LIKE DOMAIN-CONTAINING PROTEIN"/>
    <property type="match status" value="1"/>
</dbReference>
<dbReference type="OrthoDB" id="10000533at2759"/>